<organism evidence="1 2">
    <name type="scientific">Prorocentrum cordatum</name>
    <dbReference type="NCBI Taxonomy" id="2364126"/>
    <lineage>
        <taxon>Eukaryota</taxon>
        <taxon>Sar</taxon>
        <taxon>Alveolata</taxon>
        <taxon>Dinophyceae</taxon>
        <taxon>Prorocentrales</taxon>
        <taxon>Prorocentraceae</taxon>
        <taxon>Prorocentrum</taxon>
    </lineage>
</organism>
<name>A0ABN9X2X4_9DINO</name>
<keyword evidence="2" id="KW-1185">Reference proteome</keyword>
<proteinExistence type="predicted"/>
<sequence>PFDKWTMVGFSLSKEAGRGSARLFVGGQIVADSAQHGAVRRGGSTVDGSEAALRREVHGGRGMLCLGAFCQSPPAPVVKDPRAALAALKQRPAAPSRGRGSAGRWR</sequence>
<dbReference type="Proteomes" id="UP001189429">
    <property type="component" value="Unassembled WGS sequence"/>
</dbReference>
<protein>
    <submittedName>
        <fullName evidence="1">Uncharacterized protein</fullName>
    </submittedName>
</protein>
<gene>
    <name evidence="1" type="ORF">PCOR1329_LOCUS72897</name>
</gene>
<dbReference type="EMBL" id="CAUYUJ010019777">
    <property type="protein sequence ID" value="CAK0893630.1"/>
    <property type="molecule type" value="Genomic_DNA"/>
</dbReference>
<feature type="non-terminal residue" evidence="1">
    <location>
        <position position="1"/>
    </location>
</feature>
<evidence type="ECO:0000313" key="1">
    <source>
        <dbReference type="EMBL" id="CAK0893630.1"/>
    </source>
</evidence>
<reference evidence="1" key="1">
    <citation type="submission" date="2023-10" db="EMBL/GenBank/DDBJ databases">
        <authorList>
            <person name="Chen Y."/>
            <person name="Shah S."/>
            <person name="Dougan E. K."/>
            <person name="Thang M."/>
            <person name="Chan C."/>
        </authorList>
    </citation>
    <scope>NUCLEOTIDE SEQUENCE [LARGE SCALE GENOMIC DNA]</scope>
</reference>
<accession>A0ABN9X2X4</accession>
<evidence type="ECO:0000313" key="2">
    <source>
        <dbReference type="Proteomes" id="UP001189429"/>
    </source>
</evidence>
<comment type="caution">
    <text evidence="1">The sequence shown here is derived from an EMBL/GenBank/DDBJ whole genome shotgun (WGS) entry which is preliminary data.</text>
</comment>